<dbReference type="InterPro" id="IPR001917">
    <property type="entry name" value="Aminotrans_II_pyridoxalP_BS"/>
</dbReference>
<dbReference type="NCBIfam" id="TIGR01141">
    <property type="entry name" value="hisC"/>
    <property type="match status" value="1"/>
</dbReference>
<feature type="domain" description="Aminotransferase class I/classII large" evidence="10">
    <location>
        <begin position="34"/>
        <end position="357"/>
    </location>
</feature>
<comment type="catalytic activity">
    <reaction evidence="8 9">
        <text>L-histidinol phosphate + 2-oxoglutarate = 3-(imidazol-4-yl)-2-oxopropyl phosphate + L-glutamate</text>
        <dbReference type="Rhea" id="RHEA:23744"/>
        <dbReference type="ChEBI" id="CHEBI:16810"/>
        <dbReference type="ChEBI" id="CHEBI:29985"/>
        <dbReference type="ChEBI" id="CHEBI:57766"/>
        <dbReference type="ChEBI" id="CHEBI:57980"/>
        <dbReference type="EC" id="2.6.1.9"/>
    </reaction>
</comment>
<keyword evidence="5 9" id="KW-0032">Aminotransferase</keyword>
<reference evidence="11 12" key="1">
    <citation type="submission" date="2020-07" db="EMBL/GenBank/DDBJ databases">
        <title>Genomic Encyclopedia of Type Strains, Phase IV (KMG-IV): sequencing the most valuable type-strain genomes for metagenomic binning, comparative biology and taxonomic classification.</title>
        <authorList>
            <person name="Goeker M."/>
        </authorList>
    </citation>
    <scope>NUCLEOTIDE SEQUENCE [LARGE SCALE GENOMIC DNA]</scope>
    <source>
        <strain evidence="11 12">DSM 17721</strain>
    </source>
</reference>
<keyword evidence="9" id="KW-0368">Histidine biosynthesis</keyword>
<dbReference type="PANTHER" id="PTHR43643">
    <property type="entry name" value="HISTIDINOL-PHOSPHATE AMINOTRANSFERASE 2"/>
    <property type="match status" value="1"/>
</dbReference>
<comment type="cofactor">
    <cofactor evidence="1 9">
        <name>pyridoxal 5'-phosphate</name>
        <dbReference type="ChEBI" id="CHEBI:597326"/>
    </cofactor>
</comment>
<organism evidence="11 12">
    <name type="scientific">Desulfosalsimonas propionicica</name>
    <dbReference type="NCBI Taxonomy" id="332175"/>
    <lineage>
        <taxon>Bacteria</taxon>
        <taxon>Pseudomonadati</taxon>
        <taxon>Thermodesulfobacteriota</taxon>
        <taxon>Desulfobacteria</taxon>
        <taxon>Desulfobacterales</taxon>
        <taxon>Desulfosalsimonadaceae</taxon>
        <taxon>Desulfosalsimonas</taxon>
    </lineage>
</organism>
<keyword evidence="7 9" id="KW-0663">Pyridoxal phosphate</keyword>
<dbReference type="GO" id="GO:0004400">
    <property type="term" value="F:histidinol-phosphate transaminase activity"/>
    <property type="evidence" value="ECO:0007669"/>
    <property type="project" value="UniProtKB-UniRule"/>
</dbReference>
<dbReference type="Gene3D" id="3.40.640.10">
    <property type="entry name" value="Type I PLP-dependent aspartate aminotransferase-like (Major domain)"/>
    <property type="match status" value="1"/>
</dbReference>
<dbReference type="InterPro" id="IPR005861">
    <property type="entry name" value="HisP_aminotrans"/>
</dbReference>
<dbReference type="SUPFAM" id="SSF53383">
    <property type="entry name" value="PLP-dependent transferases"/>
    <property type="match status" value="1"/>
</dbReference>
<evidence type="ECO:0000256" key="3">
    <source>
        <dbReference type="ARBA" id="ARBA00007970"/>
    </source>
</evidence>
<dbReference type="HAMAP" id="MF_01023">
    <property type="entry name" value="HisC_aminotrans_2"/>
    <property type="match status" value="1"/>
</dbReference>
<comment type="subunit">
    <text evidence="4 9">Homodimer.</text>
</comment>
<dbReference type="PROSITE" id="PS00599">
    <property type="entry name" value="AA_TRANSFER_CLASS_2"/>
    <property type="match status" value="1"/>
</dbReference>
<comment type="pathway">
    <text evidence="2 9">Amino-acid biosynthesis; L-histidine biosynthesis; L-histidine from 5-phospho-alpha-D-ribose 1-diphosphate: step 7/9.</text>
</comment>
<dbReference type="EC" id="2.6.1.9" evidence="9"/>
<evidence type="ECO:0000256" key="5">
    <source>
        <dbReference type="ARBA" id="ARBA00022576"/>
    </source>
</evidence>
<keyword evidence="6 9" id="KW-0808">Transferase</keyword>
<dbReference type="InterPro" id="IPR015422">
    <property type="entry name" value="PyrdxlP-dep_Trfase_small"/>
</dbReference>
<comment type="caution">
    <text evidence="11">The sequence shown here is derived from an EMBL/GenBank/DDBJ whole genome shotgun (WGS) entry which is preliminary data.</text>
</comment>
<dbReference type="InterPro" id="IPR015421">
    <property type="entry name" value="PyrdxlP-dep_Trfase_major"/>
</dbReference>
<dbReference type="Gene3D" id="3.90.1150.10">
    <property type="entry name" value="Aspartate Aminotransferase, domain 1"/>
    <property type="match status" value="1"/>
</dbReference>
<dbReference type="EMBL" id="JACDUS010000015">
    <property type="protein sequence ID" value="MBA2883048.1"/>
    <property type="molecule type" value="Genomic_DNA"/>
</dbReference>
<evidence type="ECO:0000256" key="6">
    <source>
        <dbReference type="ARBA" id="ARBA00022679"/>
    </source>
</evidence>
<evidence type="ECO:0000259" key="10">
    <source>
        <dbReference type="Pfam" id="PF00155"/>
    </source>
</evidence>
<dbReference type="Pfam" id="PF00155">
    <property type="entry name" value="Aminotran_1_2"/>
    <property type="match status" value="1"/>
</dbReference>
<keyword evidence="12" id="KW-1185">Reference proteome</keyword>
<evidence type="ECO:0000313" key="12">
    <source>
        <dbReference type="Proteomes" id="UP000525298"/>
    </source>
</evidence>
<dbReference type="InterPro" id="IPR015424">
    <property type="entry name" value="PyrdxlP-dep_Trfase"/>
</dbReference>
<evidence type="ECO:0000256" key="7">
    <source>
        <dbReference type="ARBA" id="ARBA00022898"/>
    </source>
</evidence>
<dbReference type="UniPathway" id="UPA00031">
    <property type="reaction ID" value="UER00012"/>
</dbReference>
<evidence type="ECO:0000256" key="4">
    <source>
        <dbReference type="ARBA" id="ARBA00011738"/>
    </source>
</evidence>
<name>A0A7W0CC58_9BACT</name>
<evidence type="ECO:0000256" key="8">
    <source>
        <dbReference type="ARBA" id="ARBA00047481"/>
    </source>
</evidence>
<dbReference type="InterPro" id="IPR050106">
    <property type="entry name" value="HistidinolP_aminotransfase"/>
</dbReference>
<sequence>MKLNIPDYIQAIQAYKPGKPIEELEREYGISGSVKLASNENPLGPSPLAVDAMHVAMDKLHRYPDGRGYALVEKIARKLGVAPGNVVLGNGSDEIIGMLTRALMQPGDEAVMTAPSFLMYEIMVRSAGALPVFVPLKSLFVDLDQMAAQITEKTRMIFLNNPVNPTGTIITRSEFEKFLGKVPDQAVVVIDEAYIEFAADPDCADGLAYCTGQRPVVVLRTFSKAYGLAGIRIGYGVMPEELAGWLHRVRQPFNANALAQAGACAALDDDAFMEKTVRLVRGELEFMYAALEHMGVNYFPSEANFFLIDVKCDADAFFEAMLRQGVIVRSMVSYGYPEYIRISAGTREENQRFLDAFEKVINQMQPGK</sequence>
<dbReference type="GO" id="GO:0030170">
    <property type="term" value="F:pyridoxal phosphate binding"/>
    <property type="evidence" value="ECO:0007669"/>
    <property type="project" value="InterPro"/>
</dbReference>
<feature type="modified residue" description="N6-(pyridoxal phosphate)lysine" evidence="9">
    <location>
        <position position="224"/>
    </location>
</feature>
<gene>
    <name evidence="9" type="primary">hisC</name>
    <name evidence="11" type="ORF">HNR65_003405</name>
</gene>
<dbReference type="Proteomes" id="UP000525298">
    <property type="component" value="Unassembled WGS sequence"/>
</dbReference>
<proteinExistence type="inferred from homology"/>
<evidence type="ECO:0000256" key="9">
    <source>
        <dbReference type="HAMAP-Rule" id="MF_01023"/>
    </source>
</evidence>
<dbReference type="PANTHER" id="PTHR43643:SF3">
    <property type="entry name" value="HISTIDINOL-PHOSPHATE AMINOTRANSFERASE"/>
    <property type="match status" value="1"/>
</dbReference>
<dbReference type="RefSeq" id="WP_181552665.1">
    <property type="nucleotide sequence ID" value="NZ_JACDUS010000015.1"/>
</dbReference>
<protein>
    <recommendedName>
        <fullName evidence="9">Histidinol-phosphate aminotransferase</fullName>
        <ecNumber evidence="9">2.6.1.9</ecNumber>
    </recommendedName>
    <alternativeName>
        <fullName evidence="9">Imidazole acetol-phosphate transaminase</fullName>
    </alternativeName>
</protein>
<keyword evidence="9" id="KW-0028">Amino-acid biosynthesis</keyword>
<dbReference type="InterPro" id="IPR004839">
    <property type="entry name" value="Aminotransferase_I/II_large"/>
</dbReference>
<evidence type="ECO:0000256" key="1">
    <source>
        <dbReference type="ARBA" id="ARBA00001933"/>
    </source>
</evidence>
<dbReference type="CDD" id="cd00609">
    <property type="entry name" value="AAT_like"/>
    <property type="match status" value="1"/>
</dbReference>
<evidence type="ECO:0000256" key="2">
    <source>
        <dbReference type="ARBA" id="ARBA00005011"/>
    </source>
</evidence>
<dbReference type="AlphaFoldDB" id="A0A7W0CC58"/>
<comment type="similarity">
    <text evidence="3 9">Belongs to the class-II pyridoxal-phosphate-dependent aminotransferase family. Histidinol-phosphate aminotransferase subfamily.</text>
</comment>
<dbReference type="GO" id="GO:0000105">
    <property type="term" value="P:L-histidine biosynthetic process"/>
    <property type="evidence" value="ECO:0007669"/>
    <property type="project" value="UniProtKB-UniRule"/>
</dbReference>
<accession>A0A7W0CC58</accession>
<evidence type="ECO:0000313" key="11">
    <source>
        <dbReference type="EMBL" id="MBA2883048.1"/>
    </source>
</evidence>